<dbReference type="Pfam" id="PF12670">
    <property type="entry name" value="DUF3792"/>
    <property type="match status" value="1"/>
</dbReference>
<keyword evidence="1" id="KW-0812">Transmembrane</keyword>
<reference evidence="2" key="1">
    <citation type="submission" date="2024-06" db="EMBL/GenBank/DDBJ databases">
        <authorList>
            <person name="Fan A."/>
            <person name="Zhang F.Y."/>
            <person name="Zhang L."/>
        </authorList>
    </citation>
    <scope>NUCLEOTIDE SEQUENCE</scope>
    <source>
        <strain evidence="2">Y61</strain>
    </source>
</reference>
<dbReference type="RefSeq" id="WP_129928253.1">
    <property type="nucleotide sequence ID" value="NZ_CP159510.1"/>
</dbReference>
<organism evidence="2">
    <name type="scientific">Sporolactobacillus sp. Y61</name>
    <dbReference type="NCBI Taxonomy" id="3160863"/>
    <lineage>
        <taxon>Bacteria</taxon>
        <taxon>Bacillati</taxon>
        <taxon>Bacillota</taxon>
        <taxon>Bacilli</taxon>
        <taxon>Bacillales</taxon>
        <taxon>Sporolactobacillaceae</taxon>
        <taxon>Sporolactobacillus</taxon>
    </lineage>
</organism>
<feature type="transmembrane region" description="Helical" evidence="1">
    <location>
        <begin position="68"/>
        <end position="88"/>
    </location>
</feature>
<sequence length="127" mass="13640">MARNWLSAVTYGIATSIIIVLASAFLLASLLRFTSFAETSGTVLPVVISITALFIGGVISGSKLKERGLLIGAVTGLFYCLFSLFFQYLGLDHWPGLMQYVYFLANIASAAIGGIVGVNLFSGRHHY</sequence>
<dbReference type="EMBL" id="CP159510">
    <property type="protein sequence ID" value="XCJ16610.1"/>
    <property type="molecule type" value="Genomic_DNA"/>
</dbReference>
<evidence type="ECO:0000256" key="1">
    <source>
        <dbReference type="SAM" id="Phobius"/>
    </source>
</evidence>
<dbReference type="NCBIfam" id="TIGR04086">
    <property type="entry name" value="TIGR04086_membr"/>
    <property type="match status" value="1"/>
</dbReference>
<feature type="transmembrane region" description="Helical" evidence="1">
    <location>
        <begin position="12"/>
        <end position="31"/>
    </location>
</feature>
<gene>
    <name evidence="2" type="ORF">ABNN70_13300</name>
</gene>
<proteinExistence type="predicted"/>
<feature type="transmembrane region" description="Helical" evidence="1">
    <location>
        <begin position="100"/>
        <end position="121"/>
    </location>
</feature>
<dbReference type="InterPro" id="IPR023804">
    <property type="entry name" value="DUF3792_TM"/>
</dbReference>
<protein>
    <submittedName>
        <fullName evidence="2">TIGR04086 family membrane protein</fullName>
    </submittedName>
</protein>
<accession>A0AAU8IF31</accession>
<name>A0AAU8IF31_9BACL</name>
<feature type="transmembrane region" description="Helical" evidence="1">
    <location>
        <begin position="43"/>
        <end position="61"/>
    </location>
</feature>
<keyword evidence="1" id="KW-0472">Membrane</keyword>
<evidence type="ECO:0000313" key="2">
    <source>
        <dbReference type="EMBL" id="XCJ16610.1"/>
    </source>
</evidence>
<dbReference type="AlphaFoldDB" id="A0AAU8IF31"/>
<keyword evidence="1" id="KW-1133">Transmembrane helix</keyword>